<comment type="similarity">
    <text evidence="2">Belongs to the HAD-like hydrolase superfamily. CbbY/CbbZ/Gph/YieH family.</text>
</comment>
<dbReference type="GO" id="GO:0016787">
    <property type="term" value="F:hydrolase activity"/>
    <property type="evidence" value="ECO:0007669"/>
    <property type="project" value="UniProtKB-KW"/>
</dbReference>
<keyword evidence="4" id="KW-0460">Magnesium</keyword>
<dbReference type="InterPro" id="IPR023198">
    <property type="entry name" value="PGP-like_dom2"/>
</dbReference>
<dbReference type="InterPro" id="IPR041492">
    <property type="entry name" value="HAD_2"/>
</dbReference>
<dbReference type="InterPro" id="IPR006439">
    <property type="entry name" value="HAD-SF_hydro_IA"/>
</dbReference>
<dbReference type="InterPro" id="IPR036412">
    <property type="entry name" value="HAD-like_sf"/>
</dbReference>
<evidence type="ECO:0000256" key="2">
    <source>
        <dbReference type="ARBA" id="ARBA00006171"/>
    </source>
</evidence>
<evidence type="ECO:0000256" key="3">
    <source>
        <dbReference type="ARBA" id="ARBA00022723"/>
    </source>
</evidence>
<dbReference type="PANTHER" id="PTHR46193:SF9">
    <property type="entry name" value="HALOACID DEHALOGENASE-LIKE HYDROLASE DOMAIN-CONTAINING PROTEIN SGPP"/>
    <property type="match status" value="1"/>
</dbReference>
<keyword evidence="5" id="KW-0378">Hydrolase</keyword>
<dbReference type="Gene3D" id="1.10.150.240">
    <property type="entry name" value="Putative phosphatase, domain 2"/>
    <property type="match status" value="1"/>
</dbReference>
<dbReference type="SFLD" id="SFLDS00003">
    <property type="entry name" value="Haloacid_Dehalogenase"/>
    <property type="match status" value="1"/>
</dbReference>
<reference evidence="5 6" key="1">
    <citation type="submission" date="2018-08" db="EMBL/GenBank/DDBJ databases">
        <title>Recombination of ecologically and evolutionarily significant loci maintains genetic cohesion in the Pseudomonas syringae species complex.</title>
        <authorList>
            <person name="Dillon M."/>
            <person name="Thakur S."/>
            <person name="Almeida R.N.D."/>
            <person name="Weir B.S."/>
            <person name="Guttman D.S."/>
        </authorList>
    </citation>
    <scope>NUCLEOTIDE SEQUENCE [LARGE SCALE GENOMIC DNA]</scope>
    <source>
        <strain evidence="5 6">ICMP 4086</strain>
    </source>
</reference>
<dbReference type="NCBIfam" id="TIGR01509">
    <property type="entry name" value="HAD-SF-IA-v3"/>
    <property type="match status" value="1"/>
</dbReference>
<dbReference type="GO" id="GO:0046872">
    <property type="term" value="F:metal ion binding"/>
    <property type="evidence" value="ECO:0007669"/>
    <property type="project" value="UniProtKB-KW"/>
</dbReference>
<evidence type="ECO:0000313" key="5">
    <source>
        <dbReference type="EMBL" id="RMM13104.1"/>
    </source>
</evidence>
<comment type="caution">
    <text evidence="5">The sequence shown here is derived from an EMBL/GenBank/DDBJ whole genome shotgun (WGS) entry which is preliminary data.</text>
</comment>
<dbReference type="Pfam" id="PF13419">
    <property type="entry name" value="HAD_2"/>
    <property type="match status" value="1"/>
</dbReference>
<dbReference type="OrthoDB" id="9800058at2"/>
<dbReference type="SUPFAM" id="SSF56784">
    <property type="entry name" value="HAD-like"/>
    <property type="match status" value="1"/>
</dbReference>
<sequence length="212" mass="23787">MIKPVIFDMDGVLIEAKEWHYDALNKALSLFGYNISRHEHLTAYDGLPTSRKLDMLSIERDLPVALHAFINQMKQQYTMEIVYAQCKPTFVHQYALSSLKALGYKLAVASNSIRNTVEVMMNRADLGQYLDLQLSNEDVRHAKPAPDIYTKAIMQLGLEPEECLIVEDNENGIKAARDSGAHVLVVAETCEVNLHNILGKVQSINFDKVAGL</sequence>
<evidence type="ECO:0000256" key="1">
    <source>
        <dbReference type="ARBA" id="ARBA00001946"/>
    </source>
</evidence>
<dbReference type="PANTHER" id="PTHR46193">
    <property type="entry name" value="6-PHOSPHOGLUCONATE PHOSPHATASE"/>
    <property type="match status" value="1"/>
</dbReference>
<dbReference type="SFLD" id="SFLDG01129">
    <property type="entry name" value="C1.5:_HAD__Beta-PGM__Phosphata"/>
    <property type="match status" value="1"/>
</dbReference>
<dbReference type="InterPro" id="IPR023214">
    <property type="entry name" value="HAD_sf"/>
</dbReference>
<evidence type="ECO:0000256" key="4">
    <source>
        <dbReference type="ARBA" id="ARBA00022842"/>
    </source>
</evidence>
<comment type="cofactor">
    <cofactor evidence="1">
        <name>Mg(2+)</name>
        <dbReference type="ChEBI" id="CHEBI:18420"/>
    </cofactor>
</comment>
<dbReference type="EMBL" id="RBOC01000036">
    <property type="protein sequence ID" value="RMM13104.1"/>
    <property type="molecule type" value="Genomic_DNA"/>
</dbReference>
<dbReference type="Gene3D" id="3.40.50.1000">
    <property type="entry name" value="HAD superfamily/HAD-like"/>
    <property type="match status" value="1"/>
</dbReference>
<evidence type="ECO:0000313" key="6">
    <source>
        <dbReference type="Proteomes" id="UP000278587"/>
    </source>
</evidence>
<dbReference type="InterPro" id="IPR051600">
    <property type="entry name" value="Beta-PGM-like"/>
</dbReference>
<name>A0A0P9KKE1_9PSED</name>
<dbReference type="Proteomes" id="UP000278587">
    <property type="component" value="Unassembled WGS sequence"/>
</dbReference>
<keyword evidence="3" id="KW-0479">Metal-binding</keyword>
<accession>A0A0P9KKE1</accession>
<proteinExistence type="inferred from homology"/>
<protein>
    <submittedName>
        <fullName evidence="5">Putative phosphohexomutase family hydrolase</fullName>
    </submittedName>
</protein>
<organism evidence="5 6">
    <name type="scientific">Pseudomonas caricapapayae</name>
    <dbReference type="NCBI Taxonomy" id="46678"/>
    <lineage>
        <taxon>Bacteria</taxon>
        <taxon>Pseudomonadati</taxon>
        <taxon>Pseudomonadota</taxon>
        <taxon>Gammaproteobacteria</taxon>
        <taxon>Pseudomonadales</taxon>
        <taxon>Pseudomonadaceae</taxon>
        <taxon>Pseudomonas</taxon>
    </lineage>
</organism>
<dbReference type="RefSeq" id="WP_055010286.1">
    <property type="nucleotide sequence ID" value="NZ_LJPW01000144.1"/>
</dbReference>
<gene>
    <name evidence="5" type="ORF">ALQ84_00520</name>
</gene>
<dbReference type="AlphaFoldDB" id="A0A0P9KKE1"/>